<dbReference type="InterPro" id="IPR017519">
    <property type="entry name" value="CHP03085"/>
</dbReference>
<comment type="caution">
    <text evidence="1">The sequence shown here is derived from an EMBL/GenBank/DDBJ whole genome shotgun (WGS) entry which is preliminary data.</text>
</comment>
<dbReference type="NCBIfam" id="TIGR03083">
    <property type="entry name" value="maleylpyruvate isomerase family mycothiol-dependent enzyme"/>
    <property type="match status" value="1"/>
</dbReference>
<evidence type="ECO:0000313" key="2">
    <source>
        <dbReference type="Proteomes" id="UP000471120"/>
    </source>
</evidence>
<dbReference type="AlphaFoldDB" id="A0A6P2CG23"/>
<name>A0A6P2CG23_9NOCA</name>
<dbReference type="InterPro" id="IPR017517">
    <property type="entry name" value="Maleyloyr_isom"/>
</dbReference>
<proteinExistence type="predicted"/>
<dbReference type="NCBIfam" id="TIGR03085">
    <property type="entry name" value="TIGR03085 family metal-binding protein"/>
    <property type="match status" value="1"/>
</dbReference>
<dbReference type="RefSeq" id="WP_010837613.1">
    <property type="nucleotide sequence ID" value="NZ_QRCM01000001.1"/>
</dbReference>
<dbReference type="EMBL" id="QRCM01000001">
    <property type="protein sequence ID" value="TXG90890.1"/>
    <property type="molecule type" value="Genomic_DNA"/>
</dbReference>
<protein>
    <submittedName>
        <fullName evidence="1">TIGR03085 family protein</fullName>
    </submittedName>
</protein>
<organism evidence="1 2">
    <name type="scientific">Rhodococcus rhodnii</name>
    <dbReference type="NCBI Taxonomy" id="38312"/>
    <lineage>
        <taxon>Bacteria</taxon>
        <taxon>Bacillati</taxon>
        <taxon>Actinomycetota</taxon>
        <taxon>Actinomycetes</taxon>
        <taxon>Mycobacteriales</taxon>
        <taxon>Nocardiaceae</taxon>
        <taxon>Rhodococcus</taxon>
    </lineage>
</organism>
<accession>A0A6P2CG23</accession>
<reference evidence="1 2" key="1">
    <citation type="submission" date="2018-07" db="EMBL/GenBank/DDBJ databases">
        <title>Genome sequence of Rhodococcus rhodnii ATCC 35071 from Rhodnius prolixus.</title>
        <authorList>
            <person name="Patel V."/>
            <person name="Vogel K.J."/>
        </authorList>
    </citation>
    <scope>NUCLEOTIDE SEQUENCE [LARGE SCALE GENOMIC DNA]</scope>
    <source>
        <strain evidence="1 2">ATCC 35071</strain>
    </source>
</reference>
<dbReference type="InterPro" id="IPR034660">
    <property type="entry name" value="DinB/YfiT-like"/>
</dbReference>
<sequence>MTYAQDERHALVDTMRQVGPEAPTLCDGWDARDLAAHLVVRERRLDAAPGILLPPLAGHTERIRREYAEHSWEDLLGDVRSGPPVWSPFRVLDSVANVAEMFVHHEDVRRAQDDWTRRELTDEQADTLWRLARTAGMRSYRRAPVSVVLARPGGDTATVHRSRTPRTVTLTGEPSELLLHAFGRDRVDLDVSGEPDDVAAIHALDRGL</sequence>
<dbReference type="Proteomes" id="UP000471120">
    <property type="component" value="Unassembled WGS sequence"/>
</dbReference>
<gene>
    <name evidence="1" type="ORF">DW322_12470</name>
</gene>
<evidence type="ECO:0000313" key="1">
    <source>
        <dbReference type="EMBL" id="TXG90890.1"/>
    </source>
</evidence>
<dbReference type="SUPFAM" id="SSF109854">
    <property type="entry name" value="DinB/YfiT-like putative metalloenzymes"/>
    <property type="match status" value="1"/>
</dbReference>